<dbReference type="SMART" id="SM01117">
    <property type="entry name" value="Cyt-b5"/>
    <property type="match status" value="1"/>
</dbReference>
<dbReference type="GO" id="GO:0016020">
    <property type="term" value="C:membrane"/>
    <property type="evidence" value="ECO:0007669"/>
    <property type="project" value="TreeGrafter"/>
</dbReference>
<evidence type="ECO:0000256" key="2">
    <source>
        <dbReference type="ARBA" id="ARBA00022723"/>
    </source>
</evidence>
<dbReference type="PRINTS" id="PR00363">
    <property type="entry name" value="CYTOCHROMEB5"/>
</dbReference>
<evidence type="ECO:0000259" key="6">
    <source>
        <dbReference type="PROSITE" id="PS50255"/>
    </source>
</evidence>
<dbReference type="InterPro" id="IPR001199">
    <property type="entry name" value="Cyt_B5-like_heme/steroid-bd"/>
</dbReference>
<proteinExistence type="inferred from homology"/>
<dbReference type="InterPro" id="IPR050668">
    <property type="entry name" value="Cytochrome_b5"/>
</dbReference>
<dbReference type="Proteomes" id="UP000249363">
    <property type="component" value="Unassembled WGS sequence"/>
</dbReference>
<dbReference type="InterPro" id="IPR036400">
    <property type="entry name" value="Cyt_B5-like_heme/steroid_sf"/>
</dbReference>
<protein>
    <recommendedName>
        <fullName evidence="6">Cytochrome b5 heme-binding domain-containing protein</fullName>
    </recommendedName>
</protein>
<evidence type="ECO:0000256" key="3">
    <source>
        <dbReference type="ARBA" id="ARBA00023004"/>
    </source>
</evidence>
<reference evidence="7 8" key="1">
    <citation type="journal article" date="2017" name="Biotechnol. Biofuels">
        <title>Differential beta-glucosidase expression as a function of carbon source availability in Talaromyces amestolkiae: a genomic and proteomic approach.</title>
        <authorList>
            <person name="de Eugenio L.I."/>
            <person name="Mendez-Liter J.A."/>
            <person name="Nieto-Dominguez M."/>
            <person name="Alonso L."/>
            <person name="Gil-Munoz J."/>
            <person name="Barriuso J."/>
            <person name="Prieto A."/>
            <person name="Martinez M.J."/>
        </authorList>
    </citation>
    <scope>NUCLEOTIDE SEQUENCE [LARGE SCALE GENOMIC DNA]</scope>
    <source>
        <strain evidence="7 8">CIB</strain>
    </source>
</reference>
<dbReference type="PROSITE" id="PS00191">
    <property type="entry name" value="CYTOCHROME_B5_1"/>
    <property type="match status" value="1"/>
</dbReference>
<sequence length="114" mass="12705">MATTTQLSDETSLQTEPNEITLIKRFSPKEVAEHNSLEDIWIIVDGGVYDLTKFLSEHPGGKKILQGVAGKDASKKFHKYHRKTTLAEYNRLRIGDLGSGKKKAIFFGLKLGNS</sequence>
<dbReference type="PANTHER" id="PTHR19359">
    <property type="entry name" value="CYTOCHROME B5"/>
    <property type="match status" value="1"/>
</dbReference>
<name>A0A364LDQ7_TALAM</name>
<feature type="domain" description="Cytochrome b5 heme-binding" evidence="6">
    <location>
        <begin position="23"/>
        <end position="98"/>
    </location>
</feature>
<dbReference type="STRING" id="1196081.A0A364LDQ7"/>
<dbReference type="Gene3D" id="3.10.120.10">
    <property type="entry name" value="Cytochrome b5-like heme/steroid binding domain"/>
    <property type="match status" value="1"/>
</dbReference>
<keyword evidence="1 5" id="KW-0349">Heme</keyword>
<dbReference type="EMBL" id="MIKG01000027">
    <property type="protein sequence ID" value="RAO73927.1"/>
    <property type="molecule type" value="Genomic_DNA"/>
</dbReference>
<evidence type="ECO:0000256" key="4">
    <source>
        <dbReference type="ARBA" id="ARBA00038168"/>
    </source>
</evidence>
<evidence type="ECO:0000256" key="5">
    <source>
        <dbReference type="RuleBase" id="RU362121"/>
    </source>
</evidence>
<dbReference type="FunFam" id="3.10.120.10:FF:000007">
    <property type="entry name" value="Sulfite oxidase, mitochondrial"/>
    <property type="match status" value="1"/>
</dbReference>
<dbReference type="Pfam" id="PF00173">
    <property type="entry name" value="Cyt-b5"/>
    <property type="match status" value="1"/>
</dbReference>
<keyword evidence="3 5" id="KW-0408">Iron</keyword>
<dbReference type="InterPro" id="IPR018506">
    <property type="entry name" value="Cyt_B5_heme-BS"/>
</dbReference>
<dbReference type="AlphaFoldDB" id="A0A364LDQ7"/>
<dbReference type="PROSITE" id="PS50255">
    <property type="entry name" value="CYTOCHROME_B5_2"/>
    <property type="match status" value="1"/>
</dbReference>
<evidence type="ECO:0000313" key="7">
    <source>
        <dbReference type="EMBL" id="RAO73927.1"/>
    </source>
</evidence>
<gene>
    <name evidence="7" type="ORF">BHQ10_009939</name>
</gene>
<keyword evidence="2 5" id="KW-0479">Metal-binding</keyword>
<dbReference type="OrthoDB" id="260519at2759"/>
<organism evidence="7 8">
    <name type="scientific">Talaromyces amestolkiae</name>
    <dbReference type="NCBI Taxonomy" id="1196081"/>
    <lineage>
        <taxon>Eukaryota</taxon>
        <taxon>Fungi</taxon>
        <taxon>Dikarya</taxon>
        <taxon>Ascomycota</taxon>
        <taxon>Pezizomycotina</taxon>
        <taxon>Eurotiomycetes</taxon>
        <taxon>Eurotiomycetidae</taxon>
        <taxon>Eurotiales</taxon>
        <taxon>Trichocomaceae</taxon>
        <taxon>Talaromyces</taxon>
        <taxon>Talaromyces sect. Talaromyces</taxon>
    </lineage>
</organism>
<dbReference type="GeneID" id="63799153"/>
<dbReference type="GO" id="GO:0020037">
    <property type="term" value="F:heme binding"/>
    <property type="evidence" value="ECO:0007669"/>
    <property type="project" value="UniProtKB-UniRule"/>
</dbReference>
<evidence type="ECO:0000256" key="1">
    <source>
        <dbReference type="ARBA" id="ARBA00022617"/>
    </source>
</evidence>
<keyword evidence="8" id="KW-1185">Reference proteome</keyword>
<evidence type="ECO:0000313" key="8">
    <source>
        <dbReference type="Proteomes" id="UP000249363"/>
    </source>
</evidence>
<comment type="similarity">
    <text evidence="4 5">Belongs to the cytochrome b5 family.</text>
</comment>
<accession>A0A364LDQ7</accession>
<dbReference type="RefSeq" id="XP_040738441.1">
    <property type="nucleotide sequence ID" value="XM_040882908.1"/>
</dbReference>
<dbReference type="GO" id="GO:0046872">
    <property type="term" value="F:metal ion binding"/>
    <property type="evidence" value="ECO:0007669"/>
    <property type="project" value="UniProtKB-UniRule"/>
</dbReference>
<dbReference type="SUPFAM" id="SSF55856">
    <property type="entry name" value="Cytochrome b5-like heme/steroid binding domain"/>
    <property type="match status" value="1"/>
</dbReference>
<comment type="caution">
    <text evidence="7">The sequence shown here is derived from an EMBL/GenBank/DDBJ whole genome shotgun (WGS) entry which is preliminary data.</text>
</comment>
<dbReference type="PANTHER" id="PTHR19359:SF14">
    <property type="entry name" value="CYTOCHROME B5 A"/>
    <property type="match status" value="1"/>
</dbReference>